<reference evidence="1" key="1">
    <citation type="submission" date="2023-05" db="EMBL/GenBank/DDBJ databases">
        <authorList>
            <consortium name="ELIXIR-Norway"/>
        </authorList>
    </citation>
    <scope>NUCLEOTIDE SEQUENCE</scope>
</reference>
<protein>
    <submittedName>
        <fullName evidence="1">Uncharacterized protein</fullName>
    </submittedName>
</protein>
<accession>A0AC60A4Z4</accession>
<proteinExistence type="predicted"/>
<organism evidence="1 2">
    <name type="scientific">Rangifer tarandus platyrhynchus</name>
    <name type="common">Svalbard reindeer</name>
    <dbReference type="NCBI Taxonomy" id="3082113"/>
    <lineage>
        <taxon>Eukaryota</taxon>
        <taxon>Metazoa</taxon>
        <taxon>Chordata</taxon>
        <taxon>Craniata</taxon>
        <taxon>Vertebrata</taxon>
        <taxon>Euteleostomi</taxon>
        <taxon>Mammalia</taxon>
        <taxon>Eutheria</taxon>
        <taxon>Laurasiatheria</taxon>
        <taxon>Artiodactyla</taxon>
        <taxon>Ruminantia</taxon>
        <taxon>Pecora</taxon>
        <taxon>Cervidae</taxon>
        <taxon>Odocoileinae</taxon>
        <taxon>Rangifer</taxon>
    </lineage>
</organism>
<name>A0AC60A4Z4_RANTA</name>
<evidence type="ECO:0000313" key="2">
    <source>
        <dbReference type="Proteomes" id="UP001162501"/>
    </source>
</evidence>
<reference evidence="1" key="2">
    <citation type="submission" date="2025-03" db="EMBL/GenBank/DDBJ databases">
        <authorList>
            <consortium name="ELIXIR-Norway"/>
            <consortium name="Elixir Norway"/>
        </authorList>
    </citation>
    <scope>NUCLEOTIDE SEQUENCE</scope>
</reference>
<sequence length="106" mass="11428">MGGWSATPGEKMKTVKANRQDQAGFDAELAAPDMGTSMQHQRGSTSCLLVTELRPEMGVPSSYVLFLSHQWGETTRAHRCSKGGIEPSPFPRGAYDQDGALQNGES</sequence>
<evidence type="ECO:0000313" key="1">
    <source>
        <dbReference type="EMBL" id="CAN0554927.1"/>
    </source>
</evidence>
<dbReference type="EMBL" id="OX596091">
    <property type="protein sequence ID" value="CAN0554927.1"/>
    <property type="molecule type" value="Genomic_DNA"/>
</dbReference>
<dbReference type="Proteomes" id="UP001162501">
    <property type="component" value="Chromosome 7"/>
</dbReference>
<gene>
    <name evidence="1" type="ORF">MRATA1EN22A_LOCUS26755</name>
</gene>